<evidence type="ECO:0000313" key="2">
    <source>
        <dbReference type="Proteomes" id="UP001223547"/>
    </source>
</evidence>
<accession>A0ABT7HE73</accession>
<comment type="caution">
    <text evidence="1">The sequence shown here is derived from an EMBL/GenBank/DDBJ whole genome shotgun (WGS) entry which is preliminary data.</text>
</comment>
<keyword evidence="2" id="KW-1185">Reference proteome</keyword>
<evidence type="ECO:0000313" key="1">
    <source>
        <dbReference type="EMBL" id="MDK9557856.1"/>
    </source>
</evidence>
<name>A0ABT7HE73_9GAMM</name>
<gene>
    <name evidence="1" type="ORF">QQF73_09500</name>
</gene>
<organism evidence="1 2">
    <name type="scientific">Marinobacter albus</name>
    <dbReference type="NCBI Taxonomy" id="3030833"/>
    <lineage>
        <taxon>Bacteria</taxon>
        <taxon>Pseudomonadati</taxon>
        <taxon>Pseudomonadota</taxon>
        <taxon>Gammaproteobacteria</taxon>
        <taxon>Pseudomonadales</taxon>
        <taxon>Marinobacteraceae</taxon>
        <taxon>Marinobacter</taxon>
    </lineage>
</organism>
<reference evidence="1 2" key="1">
    <citation type="submission" date="2023-05" db="EMBL/GenBank/DDBJ databases">
        <title>Marinobacter albus sp. nov., a marine bacterium isolated from sand in a coastal intertidal zone of huludao.</title>
        <authorList>
            <person name="Deng T."/>
        </authorList>
    </citation>
    <scope>NUCLEOTIDE SEQUENCE [LARGE SCALE GENOMIC DNA]</scope>
    <source>
        <strain evidence="1 2">M216</strain>
    </source>
</reference>
<protein>
    <submittedName>
        <fullName evidence="1">Uncharacterized protein</fullName>
    </submittedName>
</protein>
<dbReference type="EMBL" id="JASSQD010000001">
    <property type="protein sequence ID" value="MDK9557856.1"/>
    <property type="molecule type" value="Genomic_DNA"/>
</dbReference>
<dbReference type="Proteomes" id="UP001223547">
    <property type="component" value="Unassembled WGS sequence"/>
</dbReference>
<dbReference type="RefSeq" id="WP_219865705.1">
    <property type="nucleotide sequence ID" value="NZ_JASSQD010000001.1"/>
</dbReference>
<sequence length="187" mass="20240">MTDGLVFVIQIGLVALVLLMAYRMFSLVRAAPLPESGSNQELGPAPFIGKQTTQPVTSSDRTELFTRLHILAGLQERDCRVNGLDLAKAPEAVRDYAAVWLYGAACALCDRSTRHSDSLAGLAAHIAQRKIGIRQPQALQAIATLSQSSALLACYRGGLEGAEFWRQHHYVTPASSLYEAITANAFI</sequence>
<proteinExistence type="predicted"/>